<dbReference type="Pfam" id="PF01590">
    <property type="entry name" value="GAF"/>
    <property type="match status" value="1"/>
</dbReference>
<gene>
    <name evidence="2" type="ORF">D7I44_03130</name>
</gene>
<keyword evidence="3" id="KW-1185">Reference proteome</keyword>
<organism evidence="2 3">
    <name type="scientific">Gryllotalpicola protaetiae</name>
    <dbReference type="NCBI Taxonomy" id="2419771"/>
    <lineage>
        <taxon>Bacteria</taxon>
        <taxon>Bacillati</taxon>
        <taxon>Actinomycetota</taxon>
        <taxon>Actinomycetes</taxon>
        <taxon>Micrococcales</taxon>
        <taxon>Microbacteriaceae</taxon>
        <taxon>Gryllotalpicola</taxon>
    </lineage>
</organism>
<evidence type="ECO:0000313" key="3">
    <source>
        <dbReference type="Proteomes" id="UP000275069"/>
    </source>
</evidence>
<evidence type="ECO:0000313" key="2">
    <source>
        <dbReference type="EMBL" id="AYG02614.1"/>
    </source>
</evidence>
<dbReference type="Proteomes" id="UP000275069">
    <property type="component" value="Chromosome"/>
</dbReference>
<accession>A0A387BKC8</accession>
<dbReference type="AlphaFoldDB" id="A0A387BKC8"/>
<feature type="domain" description="GAF" evidence="1">
    <location>
        <begin position="95"/>
        <end position="197"/>
    </location>
</feature>
<sequence>MDQVRDDGDAGEWLALPGRSRPRGVVLDSWRRARERRLDPERVLPALELDAELDDYRNGHRLASVMPLIRRLLVRDVDGEGLLVAVGDELGRLLWVEGDQAARQRAERMLFVAGANWAEDRVGTSAPGTALALDHGIQIHDTDHFDTVVHGWSCTAVPIHDPETRRILGVIDITGDARAIAPFTLPLLEATAAAAESQLLAERLAERMRPRPAPRRPAPAAASAVPVLHLLGRDTGELDAGGRITSLSARHATILALLSWHRQGLSSEALRELAYPQEAAEVTLRAELVRLRRVLASALPGVTIDTHPYRLSRALELDAHQVLTLLERGAHRVALAAYAGPLLPGSTAPGIAEIRETLRQRLRDALLTDASADVLVQYAATPDGSVDAAVLREALRQLPPHSPKRAAIVERLEALER</sequence>
<reference evidence="2 3" key="1">
    <citation type="submission" date="2018-09" db="EMBL/GenBank/DDBJ databases">
        <title>Genome sequencing of strain 2DFW10M-5.</title>
        <authorList>
            <person name="Heo J."/>
            <person name="Kim S.-J."/>
            <person name="Kwon S.-W."/>
        </authorList>
    </citation>
    <scope>NUCLEOTIDE SEQUENCE [LARGE SCALE GENOMIC DNA]</scope>
    <source>
        <strain evidence="2 3">2DFW10M-5</strain>
    </source>
</reference>
<dbReference type="Gene3D" id="3.30.450.40">
    <property type="match status" value="1"/>
</dbReference>
<dbReference type="KEGG" id="gry:D7I44_03130"/>
<dbReference type="InterPro" id="IPR029016">
    <property type="entry name" value="GAF-like_dom_sf"/>
</dbReference>
<proteinExistence type="predicted"/>
<dbReference type="RefSeq" id="WP_120788148.1">
    <property type="nucleotide sequence ID" value="NZ_CP032624.1"/>
</dbReference>
<dbReference type="EMBL" id="CP032624">
    <property type="protein sequence ID" value="AYG02614.1"/>
    <property type="molecule type" value="Genomic_DNA"/>
</dbReference>
<protein>
    <submittedName>
        <fullName evidence="2">Transcriptional regulator</fullName>
    </submittedName>
</protein>
<dbReference type="OrthoDB" id="3928741at2"/>
<evidence type="ECO:0000259" key="1">
    <source>
        <dbReference type="Pfam" id="PF01590"/>
    </source>
</evidence>
<name>A0A387BKC8_9MICO</name>
<dbReference type="InterPro" id="IPR003018">
    <property type="entry name" value="GAF"/>
</dbReference>